<sequence>MQSNSRTIVSVVGTVSMVVLTVLLAVSNPPNQQTEIHPAANRTPIVAESQN</sequence>
<dbReference type="EMBL" id="FOZX01000001">
    <property type="protein sequence ID" value="SFS32590.1"/>
    <property type="molecule type" value="Genomic_DNA"/>
</dbReference>
<feature type="region of interest" description="Disordered" evidence="1">
    <location>
        <begin position="30"/>
        <end position="51"/>
    </location>
</feature>
<keyword evidence="2" id="KW-0812">Transmembrane</keyword>
<name>A0A1I6NXI4_9PSEU</name>
<keyword evidence="2" id="KW-0472">Membrane</keyword>
<evidence type="ECO:0000256" key="1">
    <source>
        <dbReference type="SAM" id="MobiDB-lite"/>
    </source>
</evidence>
<keyword evidence="4" id="KW-1185">Reference proteome</keyword>
<gene>
    <name evidence="3" type="ORF">SAMN05660874_00231</name>
</gene>
<protein>
    <submittedName>
        <fullName evidence="3">Uncharacterized protein</fullName>
    </submittedName>
</protein>
<feature type="transmembrane region" description="Helical" evidence="2">
    <location>
        <begin position="7"/>
        <end position="26"/>
    </location>
</feature>
<evidence type="ECO:0000313" key="4">
    <source>
        <dbReference type="Proteomes" id="UP000198852"/>
    </source>
</evidence>
<proteinExistence type="predicted"/>
<dbReference type="AlphaFoldDB" id="A0A1I6NXI4"/>
<dbReference type="RefSeq" id="WP_175547889.1">
    <property type="nucleotide sequence ID" value="NZ_FOZX01000001.1"/>
</dbReference>
<reference evidence="4" key="1">
    <citation type="submission" date="2016-10" db="EMBL/GenBank/DDBJ databases">
        <authorList>
            <person name="Varghese N."/>
            <person name="Submissions S."/>
        </authorList>
    </citation>
    <scope>NUCLEOTIDE SEQUENCE [LARGE SCALE GENOMIC DNA]</scope>
    <source>
        <strain evidence="4">DSM 44771</strain>
    </source>
</reference>
<evidence type="ECO:0000256" key="2">
    <source>
        <dbReference type="SAM" id="Phobius"/>
    </source>
</evidence>
<keyword evidence="2" id="KW-1133">Transmembrane helix</keyword>
<organism evidence="3 4">
    <name type="scientific">Saccharopolyspora flava</name>
    <dbReference type="NCBI Taxonomy" id="95161"/>
    <lineage>
        <taxon>Bacteria</taxon>
        <taxon>Bacillati</taxon>
        <taxon>Actinomycetota</taxon>
        <taxon>Actinomycetes</taxon>
        <taxon>Pseudonocardiales</taxon>
        <taxon>Pseudonocardiaceae</taxon>
        <taxon>Saccharopolyspora</taxon>
    </lineage>
</organism>
<accession>A0A1I6NXI4</accession>
<evidence type="ECO:0000313" key="3">
    <source>
        <dbReference type="EMBL" id="SFS32590.1"/>
    </source>
</evidence>
<dbReference type="Proteomes" id="UP000198852">
    <property type="component" value="Unassembled WGS sequence"/>
</dbReference>